<accession>A0A6J5NXA0</accession>
<name>A0A6J5NXA0_9CAUD</name>
<evidence type="ECO:0000313" key="1">
    <source>
        <dbReference type="EMBL" id="CAB4159884.1"/>
    </source>
</evidence>
<organism evidence="1">
    <name type="scientific">uncultured Caudovirales phage</name>
    <dbReference type="NCBI Taxonomy" id="2100421"/>
    <lineage>
        <taxon>Viruses</taxon>
        <taxon>Duplodnaviria</taxon>
        <taxon>Heunggongvirae</taxon>
        <taxon>Uroviricota</taxon>
        <taxon>Caudoviricetes</taxon>
        <taxon>Peduoviridae</taxon>
        <taxon>Maltschvirus</taxon>
        <taxon>Maltschvirus maltsch</taxon>
    </lineage>
</organism>
<gene>
    <name evidence="1" type="ORF">UFOVP721_10</name>
</gene>
<reference evidence="1" key="1">
    <citation type="submission" date="2020-04" db="EMBL/GenBank/DDBJ databases">
        <authorList>
            <person name="Chiriac C."/>
            <person name="Salcher M."/>
            <person name="Ghai R."/>
            <person name="Kavagutti S V."/>
        </authorList>
    </citation>
    <scope>NUCLEOTIDE SEQUENCE</scope>
</reference>
<protein>
    <submittedName>
        <fullName evidence="1">Uncharacterized protein</fullName>
    </submittedName>
</protein>
<proteinExistence type="predicted"/>
<dbReference type="EMBL" id="LR796693">
    <property type="protein sequence ID" value="CAB4159884.1"/>
    <property type="molecule type" value="Genomic_DNA"/>
</dbReference>
<sequence length="73" mass="8660">MKHRGDFRDFVAVQADNEMRLYPYAKDLFYHPSGILSMTVEIYNDTETYEKTFGFEVGGPLRTFLDQLWDKDE</sequence>